<accession>A0A4Q7DHR4</accession>
<dbReference type="Pfam" id="PF09140">
    <property type="entry name" value="MipZ"/>
    <property type="match status" value="1"/>
</dbReference>
<dbReference type="OrthoDB" id="13869at2"/>
<evidence type="ECO:0000313" key="1">
    <source>
        <dbReference type="EMBL" id="RZI45838.1"/>
    </source>
</evidence>
<evidence type="ECO:0000313" key="2">
    <source>
        <dbReference type="Proteomes" id="UP000293550"/>
    </source>
</evidence>
<dbReference type="Proteomes" id="UP000293550">
    <property type="component" value="Unassembled WGS sequence"/>
</dbReference>
<dbReference type="Gene3D" id="3.40.50.300">
    <property type="entry name" value="P-loop containing nucleotide triphosphate hydrolases"/>
    <property type="match status" value="1"/>
</dbReference>
<gene>
    <name evidence="1" type="ORF">EQU50_05230</name>
</gene>
<dbReference type="InterPro" id="IPR015223">
    <property type="entry name" value="MipZ"/>
</dbReference>
<dbReference type="SUPFAM" id="SSF52540">
    <property type="entry name" value="P-loop containing nucleoside triphosphate hydrolases"/>
    <property type="match status" value="1"/>
</dbReference>
<reference evidence="1 2" key="1">
    <citation type="submission" date="2018-10" db="EMBL/GenBank/DDBJ databases">
        <title>An updated phylogeny of the Alphaproteobacteria reveals that the parasitic Rickettsiales and Holosporales have independent origins.</title>
        <authorList>
            <person name="Munoz-Gomez S.A."/>
            <person name="Hess S."/>
            <person name="Burger G."/>
            <person name="Lang B.F."/>
            <person name="Susko E."/>
            <person name="Slamovits C.H."/>
            <person name="Roger A.J."/>
        </authorList>
    </citation>
    <scope>NUCLEOTIDE SEQUENCE [LARGE SCALE GENOMIC DNA]</scope>
    <source>
        <strain evidence="1">HOLO01</strain>
    </source>
</reference>
<dbReference type="AlphaFoldDB" id="A0A4Q7DHR4"/>
<sequence>MSMSKKPYIIVLGNEKGGTGKSTAAMHVITWLLREGHQVGSLDIDARQGTLTRYVENRRVRQQNKGEDLPLPQHEAVFKSTLANQGEAEAEDTEKLSGIIQNLSAVDYIVIDTPGSDNFLSRLAHSYADMLITPLNDSFIDLDMLVRVTPESLDILRPSTYAEMVWEQKKQRAIRDGGSIDWIVLRNRLSSIYSRNKEEMGKVLRALSKRIGFRLIDGFGERVIFRELFLSGLTLLDLKESNTALSLSHIAAKQELKTLMEAIQLPQQRQNSRIA</sequence>
<name>A0A4Q7DHR4_9PROT</name>
<dbReference type="InterPro" id="IPR050678">
    <property type="entry name" value="DNA_Partitioning_ATPase"/>
</dbReference>
<dbReference type="InterPro" id="IPR027417">
    <property type="entry name" value="P-loop_NTPase"/>
</dbReference>
<protein>
    <submittedName>
        <fullName evidence="1">ATPase</fullName>
    </submittedName>
</protein>
<dbReference type="PANTHER" id="PTHR13696">
    <property type="entry name" value="P-LOOP CONTAINING NUCLEOSIDE TRIPHOSPHATE HYDROLASE"/>
    <property type="match status" value="1"/>
</dbReference>
<dbReference type="PANTHER" id="PTHR13696:SF96">
    <property type="entry name" value="COBQ_COBB_MIND_PARA NUCLEOTIDE BINDING DOMAIN-CONTAINING PROTEIN"/>
    <property type="match status" value="1"/>
</dbReference>
<dbReference type="EMBL" id="SCFB01000006">
    <property type="protein sequence ID" value="RZI45838.1"/>
    <property type="molecule type" value="Genomic_DNA"/>
</dbReference>
<organism evidence="1 2">
    <name type="scientific">Candidatus Finniella inopinata</name>
    <dbReference type="NCBI Taxonomy" id="1696036"/>
    <lineage>
        <taxon>Bacteria</taxon>
        <taxon>Pseudomonadati</taxon>
        <taxon>Pseudomonadota</taxon>
        <taxon>Alphaproteobacteria</taxon>
        <taxon>Holosporales</taxon>
        <taxon>Candidatus Paracaedibacteraceae</taxon>
        <taxon>Candidatus Finniella</taxon>
    </lineage>
</organism>
<proteinExistence type="predicted"/>
<comment type="caution">
    <text evidence="1">The sequence shown here is derived from an EMBL/GenBank/DDBJ whole genome shotgun (WGS) entry which is preliminary data.</text>
</comment>
<keyword evidence="2" id="KW-1185">Reference proteome</keyword>
<dbReference type="CDD" id="cd02042">
    <property type="entry name" value="ParAB_family"/>
    <property type="match status" value="1"/>
</dbReference>